<reference evidence="1 2" key="1">
    <citation type="journal article" date="2023" name="Sci. Data">
        <title>Genome assembly of the Korean intertidal mud-creeper Batillaria attramentaria.</title>
        <authorList>
            <person name="Patra A.K."/>
            <person name="Ho P.T."/>
            <person name="Jun S."/>
            <person name="Lee S.J."/>
            <person name="Kim Y."/>
            <person name="Won Y.J."/>
        </authorList>
    </citation>
    <scope>NUCLEOTIDE SEQUENCE [LARGE SCALE GENOMIC DNA]</scope>
    <source>
        <strain evidence="1">Wonlab-2016</strain>
    </source>
</reference>
<gene>
    <name evidence="1" type="ORF">BaRGS_00016845</name>
</gene>
<feature type="non-terminal residue" evidence="1">
    <location>
        <position position="1"/>
    </location>
</feature>
<name>A0ABD0KXQ2_9CAEN</name>
<comment type="caution">
    <text evidence="1">The sequence shown here is derived from an EMBL/GenBank/DDBJ whole genome shotgun (WGS) entry which is preliminary data.</text>
</comment>
<dbReference type="EMBL" id="JACVVK020000109">
    <property type="protein sequence ID" value="KAK7491826.1"/>
    <property type="molecule type" value="Genomic_DNA"/>
</dbReference>
<dbReference type="AlphaFoldDB" id="A0ABD0KXQ2"/>
<accession>A0ABD0KXQ2</accession>
<protein>
    <submittedName>
        <fullName evidence="1">Uncharacterized protein</fullName>
    </submittedName>
</protein>
<dbReference type="Proteomes" id="UP001519460">
    <property type="component" value="Unassembled WGS sequence"/>
</dbReference>
<organism evidence="1 2">
    <name type="scientific">Batillaria attramentaria</name>
    <dbReference type="NCBI Taxonomy" id="370345"/>
    <lineage>
        <taxon>Eukaryota</taxon>
        <taxon>Metazoa</taxon>
        <taxon>Spiralia</taxon>
        <taxon>Lophotrochozoa</taxon>
        <taxon>Mollusca</taxon>
        <taxon>Gastropoda</taxon>
        <taxon>Caenogastropoda</taxon>
        <taxon>Sorbeoconcha</taxon>
        <taxon>Cerithioidea</taxon>
        <taxon>Batillariidae</taxon>
        <taxon>Batillaria</taxon>
    </lineage>
</organism>
<keyword evidence="2" id="KW-1185">Reference proteome</keyword>
<proteinExistence type="predicted"/>
<evidence type="ECO:0000313" key="2">
    <source>
        <dbReference type="Proteomes" id="UP001519460"/>
    </source>
</evidence>
<sequence>CAEAFALGYVGDRSVPAGETAFSLVQETATDRPTSTSVACFKQMAHEAVCSTM</sequence>
<evidence type="ECO:0000313" key="1">
    <source>
        <dbReference type="EMBL" id="KAK7491826.1"/>
    </source>
</evidence>